<evidence type="ECO:0000313" key="2">
    <source>
        <dbReference type="Proteomes" id="UP000225277"/>
    </source>
</evidence>
<gene>
    <name evidence="1" type="ORF">RCC_03749</name>
</gene>
<keyword evidence="2" id="KW-1185">Reference proteome</keyword>
<protein>
    <submittedName>
        <fullName evidence="1">Uncharacterized protein</fullName>
    </submittedName>
</protein>
<proteinExistence type="predicted"/>
<dbReference type="GeneID" id="35598941"/>
<dbReference type="AlphaFoldDB" id="A0A2D3UQD3"/>
<accession>A0A2D3UQD3</accession>
<sequence>MSRTCSETRDFYLLILVNATLPTQDIAWWSSPFRLLDLPTELWVKIARLALHDHPKIDVDSFFPPLQGYDPKRRAQYQERARALYQQPALARTCHTLRNELLPWIYTTTVDILIPDSKGVWHLEQIGSWLRMIGRENRKHVTEMRMLSSKRSLRDSNQVQDVARAWEGIEYRFCEPESFKAGEEELLRDCNWKYYKWITRVEFV</sequence>
<dbReference type="EMBL" id="FJUY01000005">
    <property type="protein sequence ID" value="CZT17911.1"/>
    <property type="molecule type" value="Genomic_DNA"/>
</dbReference>
<reference evidence="1 2" key="1">
    <citation type="submission" date="2016-03" db="EMBL/GenBank/DDBJ databases">
        <authorList>
            <person name="Ploux O."/>
        </authorList>
    </citation>
    <scope>NUCLEOTIDE SEQUENCE [LARGE SCALE GENOMIC DNA]</scope>
    <source>
        <strain evidence="1 2">URUG2</strain>
    </source>
</reference>
<dbReference type="Proteomes" id="UP000225277">
    <property type="component" value="Unassembled WGS sequence"/>
</dbReference>
<organism evidence="1 2">
    <name type="scientific">Ramularia collo-cygni</name>
    <dbReference type="NCBI Taxonomy" id="112498"/>
    <lineage>
        <taxon>Eukaryota</taxon>
        <taxon>Fungi</taxon>
        <taxon>Dikarya</taxon>
        <taxon>Ascomycota</taxon>
        <taxon>Pezizomycotina</taxon>
        <taxon>Dothideomycetes</taxon>
        <taxon>Dothideomycetidae</taxon>
        <taxon>Mycosphaerellales</taxon>
        <taxon>Mycosphaerellaceae</taxon>
        <taxon>Ramularia</taxon>
    </lineage>
</organism>
<name>A0A2D3UQD3_9PEZI</name>
<evidence type="ECO:0000313" key="1">
    <source>
        <dbReference type="EMBL" id="CZT17911.1"/>
    </source>
</evidence>
<dbReference type="OrthoDB" id="3646601at2759"/>
<dbReference type="RefSeq" id="XP_023624801.1">
    <property type="nucleotide sequence ID" value="XM_023769033.1"/>
</dbReference>